<evidence type="ECO:0000313" key="1">
    <source>
        <dbReference type="EMBL" id="MRX73027.1"/>
    </source>
</evidence>
<gene>
    <name evidence="1" type="ORF">GJU40_12835</name>
</gene>
<sequence length="186" mass="20054">MKKLQGGLAALLLFLTLFTGIGQAAAYEWNMYSSSMQYIATGQQYSYKSCGSVKNSAQGHYRLPNTTSAQTLATWKVGSGNIALDFGDCSTYGITHILSRHVPEQFIGNITRTQSFFRPGQSIASIQTLVSDTINANKTQIAASGYTSSGTAVYGSWNGNKVKLVIKGGKVITMYPDGWGLGQDLR</sequence>
<dbReference type="EMBL" id="WKKI01000025">
    <property type="protein sequence ID" value="MRX73027.1"/>
    <property type="molecule type" value="Genomic_DNA"/>
</dbReference>
<reference evidence="1 2" key="1">
    <citation type="submission" date="2019-11" db="EMBL/GenBank/DDBJ databases">
        <title>Bacillus lacus genome.</title>
        <authorList>
            <person name="Allen C.J."/>
            <person name="Newman J.D."/>
        </authorList>
    </citation>
    <scope>NUCLEOTIDE SEQUENCE [LARGE SCALE GENOMIC DNA]</scope>
    <source>
        <strain evidence="1 2">KCTC 33946</strain>
    </source>
</reference>
<keyword evidence="2" id="KW-1185">Reference proteome</keyword>
<dbReference type="AlphaFoldDB" id="A0A7X2M0E0"/>
<evidence type="ECO:0000313" key="2">
    <source>
        <dbReference type="Proteomes" id="UP000448867"/>
    </source>
</evidence>
<proteinExistence type="predicted"/>
<dbReference type="RefSeq" id="WP_154308279.1">
    <property type="nucleotide sequence ID" value="NZ_WKKI01000025.1"/>
</dbReference>
<comment type="caution">
    <text evidence="1">The sequence shown here is derived from an EMBL/GenBank/DDBJ whole genome shotgun (WGS) entry which is preliminary data.</text>
</comment>
<dbReference type="Proteomes" id="UP000448867">
    <property type="component" value="Unassembled WGS sequence"/>
</dbReference>
<organism evidence="1 2">
    <name type="scientific">Metabacillus lacus</name>
    <dbReference type="NCBI Taxonomy" id="1983721"/>
    <lineage>
        <taxon>Bacteria</taxon>
        <taxon>Bacillati</taxon>
        <taxon>Bacillota</taxon>
        <taxon>Bacilli</taxon>
        <taxon>Bacillales</taxon>
        <taxon>Bacillaceae</taxon>
        <taxon>Metabacillus</taxon>
    </lineage>
</organism>
<protein>
    <recommendedName>
        <fullName evidence="3">Bacterial EndoU nuclease domain-containing protein</fullName>
    </recommendedName>
</protein>
<evidence type="ECO:0008006" key="3">
    <source>
        <dbReference type="Google" id="ProtNLM"/>
    </source>
</evidence>
<name>A0A7X2M0E0_9BACI</name>
<accession>A0A7X2M0E0</accession>
<dbReference type="OrthoDB" id="1957343at2"/>